<evidence type="ECO:0000313" key="1">
    <source>
        <dbReference type="EMBL" id="KAH7162212.1"/>
    </source>
</evidence>
<proteinExistence type="predicted"/>
<dbReference type="AlphaFoldDB" id="A0A9P9FH80"/>
<organism evidence="1 2">
    <name type="scientific">Dactylonectria estremocensis</name>
    <dbReference type="NCBI Taxonomy" id="1079267"/>
    <lineage>
        <taxon>Eukaryota</taxon>
        <taxon>Fungi</taxon>
        <taxon>Dikarya</taxon>
        <taxon>Ascomycota</taxon>
        <taxon>Pezizomycotina</taxon>
        <taxon>Sordariomycetes</taxon>
        <taxon>Hypocreomycetidae</taxon>
        <taxon>Hypocreales</taxon>
        <taxon>Nectriaceae</taxon>
        <taxon>Dactylonectria</taxon>
    </lineage>
</organism>
<evidence type="ECO:0000313" key="2">
    <source>
        <dbReference type="Proteomes" id="UP000717696"/>
    </source>
</evidence>
<dbReference type="Proteomes" id="UP000717696">
    <property type="component" value="Unassembled WGS sequence"/>
</dbReference>
<accession>A0A9P9FH80</accession>
<dbReference type="EMBL" id="JAGMUU010000001">
    <property type="protein sequence ID" value="KAH7162212.1"/>
    <property type="molecule type" value="Genomic_DNA"/>
</dbReference>
<keyword evidence="2" id="KW-1185">Reference proteome</keyword>
<sequence>MVLFARRLRRRPAASFGMALRFCLRVRLSWGEEVIHTVYSFHLLFVYAQKTISKLCKLFVFFPVVWSRCCKLPVPSPSTGSLQAQNTHGTVIITTFMRSLTPVSWRFPLINEVATIQPQGLVSGNG</sequence>
<gene>
    <name evidence="1" type="ORF">B0J13DRAFT_3535</name>
</gene>
<name>A0A9P9FH80_9HYPO</name>
<reference evidence="1" key="1">
    <citation type="journal article" date="2021" name="Nat. Commun.">
        <title>Genetic determinants of endophytism in the Arabidopsis root mycobiome.</title>
        <authorList>
            <person name="Mesny F."/>
            <person name="Miyauchi S."/>
            <person name="Thiergart T."/>
            <person name="Pickel B."/>
            <person name="Atanasova L."/>
            <person name="Karlsson M."/>
            <person name="Huettel B."/>
            <person name="Barry K.W."/>
            <person name="Haridas S."/>
            <person name="Chen C."/>
            <person name="Bauer D."/>
            <person name="Andreopoulos W."/>
            <person name="Pangilinan J."/>
            <person name="LaButti K."/>
            <person name="Riley R."/>
            <person name="Lipzen A."/>
            <person name="Clum A."/>
            <person name="Drula E."/>
            <person name="Henrissat B."/>
            <person name="Kohler A."/>
            <person name="Grigoriev I.V."/>
            <person name="Martin F.M."/>
            <person name="Hacquard S."/>
        </authorList>
    </citation>
    <scope>NUCLEOTIDE SEQUENCE</scope>
    <source>
        <strain evidence="1">MPI-CAGE-AT-0021</strain>
    </source>
</reference>
<protein>
    <submittedName>
        <fullName evidence="1">Uncharacterized protein</fullName>
    </submittedName>
</protein>
<comment type="caution">
    <text evidence="1">The sequence shown here is derived from an EMBL/GenBank/DDBJ whole genome shotgun (WGS) entry which is preliminary data.</text>
</comment>